<keyword evidence="1" id="KW-0830">Ubiquinone</keyword>
<sequence>MRSQESEITHAFLEMQKEFPFGGGYVDNNLNKYSTIASQIMKEYPAGSKILSIGSGPCDFEAVLSKLGYGITAIDDLNDHWHLIGKNRERIRNFAKRMNIELITQSAGSTQLKENNFDVVLLIDIIEHLHRSPMELLNYSISQLKPNGLLIIETPNTVALAKRLKVLFGKSNQVSANFIYWNVGEYRAHVREYTQSELKQILLYHNLTAINSKMINIMIDAVKSETFFKKIVVKMYKLISGLYPNFRDTILISGKKPKDWNPTDNSIETFKKYYTHIEKYNLDNEPDEVLVNKILE</sequence>
<keyword evidence="1" id="KW-0489">Methyltransferase</keyword>
<dbReference type="Proteomes" id="UP000606624">
    <property type="component" value="Unassembled WGS sequence"/>
</dbReference>
<dbReference type="GO" id="GO:0102208">
    <property type="term" value="F:2-polyprenyl-6-hydroxyphenol methylase activity"/>
    <property type="evidence" value="ECO:0007669"/>
    <property type="project" value="UniProtKB-EC"/>
</dbReference>
<organism evidence="1 2">
    <name type="scientific">Candidatus Argoarchaeum ethanivorans</name>
    <dbReference type="NCBI Taxonomy" id="2608793"/>
    <lineage>
        <taxon>Archaea</taxon>
        <taxon>Methanobacteriati</taxon>
        <taxon>Methanobacteriota</taxon>
        <taxon>Stenosarchaea group</taxon>
        <taxon>Methanomicrobia</taxon>
        <taxon>Methanosarcinales</taxon>
        <taxon>Methanosarcinales incertae sedis</taxon>
        <taxon>GOM Arc I cluster</taxon>
        <taxon>Candidatus Argoarchaeum</taxon>
    </lineage>
</organism>
<comment type="caution">
    <text evidence="1">The sequence shown here is derived from an EMBL/GenBank/DDBJ whole genome shotgun (WGS) entry which is preliminary data.</text>
</comment>
<dbReference type="Gene3D" id="3.40.50.150">
    <property type="entry name" value="Vaccinia Virus protein VP39"/>
    <property type="match status" value="1"/>
</dbReference>
<dbReference type="Pfam" id="PF13489">
    <property type="entry name" value="Methyltransf_23"/>
    <property type="match status" value="1"/>
</dbReference>
<evidence type="ECO:0000313" key="2">
    <source>
        <dbReference type="Proteomes" id="UP000606624"/>
    </source>
</evidence>
<name>A0A811T3Y0_9EURY</name>
<gene>
    <name evidence="1" type="primary">ubiG</name>
    <name evidence="1" type="ORF">KFBDDELM_00009</name>
</gene>
<dbReference type="SUPFAM" id="SSF53335">
    <property type="entry name" value="S-adenosyl-L-methionine-dependent methyltransferases"/>
    <property type="match status" value="1"/>
</dbReference>
<dbReference type="GO" id="GO:0032259">
    <property type="term" value="P:methylation"/>
    <property type="evidence" value="ECO:0007669"/>
    <property type="project" value="UniProtKB-KW"/>
</dbReference>
<dbReference type="CDD" id="cd02440">
    <property type="entry name" value="AdoMet_MTases"/>
    <property type="match status" value="1"/>
</dbReference>
<evidence type="ECO:0000313" key="1">
    <source>
        <dbReference type="EMBL" id="CAD6490131.1"/>
    </source>
</evidence>
<dbReference type="EMBL" id="CAJHIN010000001">
    <property type="protein sequence ID" value="CAD6490131.1"/>
    <property type="molecule type" value="Genomic_DNA"/>
</dbReference>
<keyword evidence="1" id="KW-0808">Transferase</keyword>
<dbReference type="AlphaFoldDB" id="A0A811T3Y0"/>
<accession>A0A811T3Y0</accession>
<dbReference type="EC" id="2.1.1.222" evidence="1"/>
<reference evidence="1" key="1">
    <citation type="submission" date="2020-10" db="EMBL/GenBank/DDBJ databases">
        <authorList>
            <person name="Hahn C.J."/>
            <person name="Laso-Perez R."/>
            <person name="Vulcano F."/>
            <person name="Vaziourakis K.-M."/>
            <person name="Stokke R."/>
            <person name="Steen I.H."/>
            <person name="Teske A."/>
            <person name="Boetius A."/>
            <person name="Liebeke M."/>
            <person name="Amann R."/>
            <person name="Knittel K."/>
        </authorList>
    </citation>
    <scope>NUCLEOTIDE SEQUENCE</scope>
    <source>
        <strain evidence="1">Gfbio:e3339647-f889-4370-9287-4fb5cb688e4c:AG392E03_GoMArc1</strain>
    </source>
</reference>
<dbReference type="InterPro" id="IPR029063">
    <property type="entry name" value="SAM-dependent_MTases_sf"/>
</dbReference>
<proteinExistence type="predicted"/>
<protein>
    <submittedName>
        <fullName evidence="1">Ubiquinone biosynthesis O-methyltransferase</fullName>
        <ecNumber evidence="1">2.1.1.222</ecNumber>
    </submittedName>
</protein>